<feature type="domain" description="TRAP C4-dicarboxylate transport system permease DctM subunit" evidence="8">
    <location>
        <begin position="2"/>
        <end position="402"/>
    </location>
</feature>
<keyword evidence="3" id="KW-0997">Cell inner membrane</keyword>
<feature type="transmembrane region" description="Helical" evidence="7">
    <location>
        <begin position="79"/>
        <end position="108"/>
    </location>
</feature>
<dbReference type="NCBIfam" id="TIGR00786">
    <property type="entry name" value="dctM"/>
    <property type="match status" value="1"/>
</dbReference>
<proteinExistence type="predicted"/>
<reference evidence="9 12" key="2">
    <citation type="submission" date="2018-07" db="EMBL/GenBank/DDBJ databases">
        <title>Genome sequences of Haloplanus sp. CBA1113.</title>
        <authorList>
            <person name="Kim Y.B."/>
            <person name="Roh S.W."/>
        </authorList>
    </citation>
    <scope>NUCLEOTIDE SEQUENCE [LARGE SCALE GENOMIC DNA]</scope>
    <source>
        <strain evidence="9 12">CBA1113</strain>
    </source>
</reference>
<dbReference type="EMBL" id="CP031148">
    <property type="protein sequence ID" value="AXG11833.1"/>
    <property type="molecule type" value="Genomic_DNA"/>
</dbReference>
<dbReference type="KEGG" id="haq:DU484_10995"/>
<dbReference type="PIRSF" id="PIRSF006066">
    <property type="entry name" value="HI0050"/>
    <property type="match status" value="1"/>
</dbReference>
<reference evidence="10 11" key="1">
    <citation type="submission" date="2018-07" db="EMBL/GenBank/DDBJ databases">
        <title>Genome sequences of Haloplanus sp. CBA1112.</title>
        <authorList>
            <person name="Kim Y.B."/>
            <person name="Roh S.W."/>
        </authorList>
    </citation>
    <scope>NUCLEOTIDE SEQUENCE [LARGE SCALE GENOMIC DNA]</scope>
    <source>
        <strain evidence="10 11">CBA1112</strain>
    </source>
</reference>
<evidence type="ECO:0000256" key="3">
    <source>
        <dbReference type="ARBA" id="ARBA00022519"/>
    </source>
</evidence>
<feature type="transmembrane region" description="Helical" evidence="7">
    <location>
        <begin position="6"/>
        <end position="27"/>
    </location>
</feature>
<feature type="transmembrane region" description="Helical" evidence="7">
    <location>
        <begin position="299"/>
        <end position="329"/>
    </location>
</feature>
<feature type="transmembrane region" description="Helical" evidence="7">
    <location>
        <begin position="257"/>
        <end position="279"/>
    </location>
</feature>
<dbReference type="Proteomes" id="UP000253273">
    <property type="component" value="Chromosome"/>
</dbReference>
<gene>
    <name evidence="10" type="ORF">DU484_10995</name>
    <name evidence="9" type="ORF">DU500_11260</name>
</gene>
<dbReference type="KEGG" id="haj:DU500_11260"/>
<name>A0A345EI11_9EURY</name>
<keyword evidence="6 7" id="KW-0472">Membrane</keyword>
<protein>
    <submittedName>
        <fullName evidence="10">TRAP transporter large permease</fullName>
    </submittedName>
</protein>
<evidence type="ECO:0000313" key="9">
    <source>
        <dbReference type="EMBL" id="AXG08123.1"/>
    </source>
</evidence>
<feature type="transmembrane region" description="Helical" evidence="7">
    <location>
        <begin position="153"/>
        <end position="178"/>
    </location>
</feature>
<dbReference type="InterPro" id="IPR010656">
    <property type="entry name" value="DctM"/>
</dbReference>
<keyword evidence="12" id="KW-1185">Reference proteome</keyword>
<accession>A0A345E7F1</accession>
<comment type="subcellular location">
    <subcellularLocation>
        <location evidence="1">Cell inner membrane</location>
        <topology evidence="1">Multi-pass membrane protein</topology>
    </subcellularLocation>
</comment>
<evidence type="ECO:0000313" key="10">
    <source>
        <dbReference type="EMBL" id="AXG11833.1"/>
    </source>
</evidence>
<evidence type="ECO:0000256" key="6">
    <source>
        <dbReference type="ARBA" id="ARBA00023136"/>
    </source>
</evidence>
<dbReference type="GO" id="GO:0005886">
    <property type="term" value="C:plasma membrane"/>
    <property type="evidence" value="ECO:0007669"/>
    <property type="project" value="UniProtKB-SubCell"/>
</dbReference>
<dbReference type="EMBL" id="CP031150">
    <property type="protein sequence ID" value="AXG08123.1"/>
    <property type="molecule type" value="Genomic_DNA"/>
</dbReference>
<evidence type="ECO:0000256" key="4">
    <source>
        <dbReference type="ARBA" id="ARBA00022692"/>
    </source>
</evidence>
<dbReference type="InterPro" id="IPR004681">
    <property type="entry name" value="TRAP_DctM"/>
</dbReference>
<feature type="transmembrane region" description="Helical" evidence="7">
    <location>
        <begin position="227"/>
        <end position="245"/>
    </location>
</feature>
<dbReference type="OrthoDB" id="200143at2157"/>
<evidence type="ECO:0000313" key="12">
    <source>
        <dbReference type="Proteomes" id="UP000253273"/>
    </source>
</evidence>
<keyword evidence="2" id="KW-1003">Cell membrane</keyword>
<evidence type="ECO:0000256" key="7">
    <source>
        <dbReference type="SAM" id="Phobius"/>
    </source>
</evidence>
<dbReference type="GO" id="GO:0022857">
    <property type="term" value="F:transmembrane transporter activity"/>
    <property type="evidence" value="ECO:0007669"/>
    <property type="project" value="TreeGrafter"/>
</dbReference>
<evidence type="ECO:0000256" key="5">
    <source>
        <dbReference type="ARBA" id="ARBA00022989"/>
    </source>
</evidence>
<evidence type="ECO:0000256" key="1">
    <source>
        <dbReference type="ARBA" id="ARBA00004429"/>
    </source>
</evidence>
<organism evidence="10 11">
    <name type="scientific">Haloplanus rubicundus</name>
    <dbReference type="NCBI Taxonomy" id="1547898"/>
    <lineage>
        <taxon>Archaea</taxon>
        <taxon>Methanobacteriati</taxon>
        <taxon>Methanobacteriota</taxon>
        <taxon>Stenosarchaea group</taxon>
        <taxon>Halobacteria</taxon>
        <taxon>Halobacteriales</taxon>
        <taxon>Haloferacaceae</taxon>
        <taxon>Haloplanus</taxon>
    </lineage>
</organism>
<evidence type="ECO:0000259" key="8">
    <source>
        <dbReference type="Pfam" id="PF06808"/>
    </source>
</evidence>
<sequence length="411" mass="43717">MLRAPVFVALGAPPMAYILLNGFPPVFLSQRLVRVLDSYTLLSIPLFILVGGLMNHGAITDKIFAFANNLVGHFQGGLAQVNIVTSLIFSGISGSALADIGGVGRILIEAMEAEEYDSDYAAALTSASATVGPIFPPSIPLIIFGLVAQVSVLSLLLAGAIPAILATVALMISTAWIARQRDLPQHNERADTDQILSSFVEALPALLTPVVLLGGMFLGFFGPTESAAVTCAYIILINTVWYRIVRVDYIWSAGLETAKTTGTIIVILAAAGLFSWVIAAENVDALFATYLFSISQNPVVVLLLVNVLLIFLGLFLEPIAAMIMSIPIVVPPLVELGFDPVHVGVVVVFNLMVGLLTPPLGLSIFLSADIANTPVERVIQQVKPYYVVLVVVLLILSYVPALSLLLPNFAL</sequence>
<feature type="transmembrane region" description="Helical" evidence="7">
    <location>
        <begin position="199"/>
        <end position="221"/>
    </location>
</feature>
<evidence type="ECO:0000256" key="2">
    <source>
        <dbReference type="ARBA" id="ARBA00022475"/>
    </source>
</evidence>
<evidence type="ECO:0000313" key="11">
    <source>
        <dbReference type="Proteomes" id="UP000252985"/>
    </source>
</evidence>
<dbReference type="Proteomes" id="UP000252985">
    <property type="component" value="Chromosome"/>
</dbReference>
<feature type="transmembrane region" description="Helical" evidence="7">
    <location>
        <begin position="341"/>
        <end position="365"/>
    </location>
</feature>
<keyword evidence="4 7" id="KW-0812">Transmembrane</keyword>
<dbReference type="PANTHER" id="PTHR33362:SF3">
    <property type="entry name" value="SIALIC ACID TRAP TRANSPORTER PERMEASE PROTEIN SIAT"/>
    <property type="match status" value="1"/>
</dbReference>
<feature type="transmembrane region" description="Helical" evidence="7">
    <location>
        <begin position="385"/>
        <end position="406"/>
    </location>
</feature>
<keyword evidence="5 7" id="KW-1133">Transmembrane helix</keyword>
<feature type="transmembrane region" description="Helical" evidence="7">
    <location>
        <begin position="39"/>
        <end position="59"/>
    </location>
</feature>
<dbReference type="Pfam" id="PF06808">
    <property type="entry name" value="DctM"/>
    <property type="match status" value="1"/>
</dbReference>
<dbReference type="AlphaFoldDB" id="A0A345EI11"/>
<accession>A0A345EI11</accession>
<dbReference type="PANTHER" id="PTHR33362">
    <property type="entry name" value="SIALIC ACID TRAP TRANSPORTER PERMEASE PROTEIN SIAT-RELATED"/>
    <property type="match status" value="1"/>
</dbReference>
<feature type="transmembrane region" description="Helical" evidence="7">
    <location>
        <begin position="120"/>
        <end position="147"/>
    </location>
</feature>